<proteinExistence type="predicted"/>
<dbReference type="PATRIC" id="fig|521002.11.peg.184"/>
<gene>
    <name evidence="1" type="ORF">METSMIF1_02192</name>
</gene>
<comment type="caution">
    <text evidence="1">The sequence shown here is derived from an EMBL/GenBank/DDBJ whole genome shotgun (WGS) entry which is preliminary data.</text>
</comment>
<reference evidence="1 2" key="1">
    <citation type="submission" date="2010-01" db="EMBL/GenBank/DDBJ databases">
        <authorList>
            <person name="Weinstock G."/>
            <person name="Sodergren E."/>
            <person name="Clifton S."/>
            <person name="Fulton L."/>
            <person name="Fulton B."/>
            <person name="Courtney L."/>
            <person name="Fronick C."/>
            <person name="Harrison M."/>
            <person name="Strong C."/>
            <person name="Farmer C."/>
            <person name="Delahaunty K."/>
            <person name="Markovic C."/>
            <person name="Hall O."/>
            <person name="Minx P."/>
            <person name="Tomlinson C."/>
            <person name="Mitreva M."/>
            <person name="Nelson J."/>
            <person name="Hou S."/>
            <person name="Wollam A."/>
            <person name="Pepin K.H."/>
            <person name="Johnson M."/>
            <person name="Bhonagiri V."/>
            <person name="Nash W.E."/>
            <person name="Warren W."/>
            <person name="Chinwalla A."/>
            <person name="Mardis E.R."/>
            <person name="Wilson R.K."/>
        </authorList>
    </citation>
    <scope>NUCLEOTIDE SEQUENCE [LARGE SCALE GENOMIC DNA]</scope>
    <source>
        <strain evidence="1 2">DSM 2374</strain>
    </source>
</reference>
<dbReference type="EMBL" id="ABYV02000003">
    <property type="protein sequence ID" value="EFC94031.1"/>
    <property type="molecule type" value="Genomic_DNA"/>
</dbReference>
<dbReference type="Proteomes" id="UP000004028">
    <property type="component" value="Unassembled WGS sequence"/>
</dbReference>
<protein>
    <submittedName>
        <fullName evidence="1">Uncharacterized protein</fullName>
    </submittedName>
</protein>
<organism evidence="1 2">
    <name type="scientific">Methanobrevibacter smithii DSM 2374</name>
    <dbReference type="NCBI Taxonomy" id="521002"/>
    <lineage>
        <taxon>Archaea</taxon>
        <taxon>Methanobacteriati</taxon>
        <taxon>Methanobacteriota</taxon>
        <taxon>Methanomada group</taxon>
        <taxon>Methanobacteria</taxon>
        <taxon>Methanobacteriales</taxon>
        <taxon>Methanobacteriaceae</taxon>
        <taxon>Methanobrevibacter</taxon>
    </lineage>
</organism>
<dbReference type="HOGENOM" id="CLU_2379461_0_0_2"/>
<evidence type="ECO:0000313" key="1">
    <source>
        <dbReference type="EMBL" id="EFC94031.1"/>
    </source>
</evidence>
<accession>D2ZMZ2</accession>
<name>D2ZMZ2_METSM</name>
<dbReference type="RefSeq" id="WP_004032293.1">
    <property type="nucleotide sequence ID" value="NZ_GG704759.1"/>
</dbReference>
<dbReference type="AlphaFoldDB" id="D2ZMZ2"/>
<sequence>MDSNEFQPESKNLINEILNTAACDNSDEQYIKLDGSTCKNFGLLNTNELNRRIHHRYSNSRKNKVDSARMVSADIQKKGIFPVGNELTGFTKNE</sequence>
<evidence type="ECO:0000313" key="2">
    <source>
        <dbReference type="Proteomes" id="UP000004028"/>
    </source>
</evidence>